<dbReference type="OrthoDB" id="9773683at2"/>
<feature type="transmembrane region" description="Helical" evidence="7">
    <location>
        <begin position="134"/>
        <end position="159"/>
    </location>
</feature>
<evidence type="ECO:0000256" key="4">
    <source>
        <dbReference type="ARBA" id="ARBA00022692"/>
    </source>
</evidence>
<evidence type="ECO:0000313" key="8">
    <source>
        <dbReference type="EMBL" id="QCI87144.1"/>
    </source>
</evidence>
<evidence type="ECO:0000256" key="5">
    <source>
        <dbReference type="ARBA" id="ARBA00022989"/>
    </source>
</evidence>
<feature type="transmembrane region" description="Helical" evidence="7">
    <location>
        <begin position="101"/>
        <end position="122"/>
    </location>
</feature>
<dbReference type="Proteomes" id="UP000298615">
    <property type="component" value="Chromosome"/>
</dbReference>
<organism evidence="8 9">
    <name type="scientific">Vagococcus zengguangii</name>
    <dbReference type="NCBI Taxonomy" id="2571750"/>
    <lineage>
        <taxon>Bacteria</taxon>
        <taxon>Bacillati</taxon>
        <taxon>Bacillota</taxon>
        <taxon>Bacilli</taxon>
        <taxon>Lactobacillales</taxon>
        <taxon>Enterococcaceae</taxon>
        <taxon>Vagococcus</taxon>
    </lineage>
</organism>
<dbReference type="GO" id="GO:0005886">
    <property type="term" value="C:plasma membrane"/>
    <property type="evidence" value="ECO:0007669"/>
    <property type="project" value="UniProtKB-SubCell"/>
</dbReference>
<dbReference type="SUPFAM" id="SSF161098">
    <property type="entry name" value="MetI-like"/>
    <property type="match status" value="1"/>
</dbReference>
<reference evidence="8 9" key="1">
    <citation type="submission" date="2019-04" db="EMBL/GenBank/DDBJ databases">
        <title>Vagococcus sp. nov., isolated from faeces of yaks (Bos grunniens).</title>
        <authorList>
            <person name="Ge Y."/>
        </authorList>
    </citation>
    <scope>NUCLEOTIDE SEQUENCE [LARGE SCALE GENOMIC DNA]</scope>
    <source>
        <strain evidence="8 9">MN-17</strain>
    </source>
</reference>
<protein>
    <submittedName>
        <fullName evidence="8">ABC transporter permease</fullName>
    </submittedName>
</protein>
<feature type="transmembrane region" description="Helical" evidence="7">
    <location>
        <begin position="237"/>
        <end position="263"/>
    </location>
</feature>
<dbReference type="PANTHER" id="PTHR43163:SF6">
    <property type="entry name" value="DIPEPTIDE TRANSPORT SYSTEM PERMEASE PROTEIN DPPB-RELATED"/>
    <property type="match status" value="1"/>
</dbReference>
<evidence type="ECO:0000256" key="2">
    <source>
        <dbReference type="ARBA" id="ARBA00022448"/>
    </source>
</evidence>
<dbReference type="AlphaFoldDB" id="A0A4D7CUZ8"/>
<gene>
    <name evidence="8" type="ORF">FA707_09475</name>
</gene>
<evidence type="ECO:0000256" key="6">
    <source>
        <dbReference type="ARBA" id="ARBA00023136"/>
    </source>
</evidence>
<sequence length="320" mass="35821">MIKYILKRLLQLIPLLLVISFIVFFLIHLAPYDAIDAIVTPNMSAETVELMKQRYGLDQPFLVQYVKWLTEIFKGNMGFSLLNQQSISAELATRIPNTMKLVIPAYITALILAMVLGLLAAANKNKWLDKIIDGLCSIGIATPTFWFAMILIYFLGYKLNLLPIIGMYTIGQDASFGDFFKHFFMPYLVLTVAFFPDLTRYIRTSALSQLNEDYVTVQQAFGATKKEIFMKHISRNVLIPVVTQIGQALPMLVTGAIITESIFGWPGVGPYMMTATKALDYPVIMAIMLLSATLVIVGNLLSDVLYRLVDPRIRQTGGGN</sequence>
<dbReference type="InterPro" id="IPR045621">
    <property type="entry name" value="BPD_transp_1_N"/>
</dbReference>
<accession>A0A4D7CUZ8</accession>
<keyword evidence="4 7" id="KW-0812">Transmembrane</keyword>
<dbReference type="InterPro" id="IPR000515">
    <property type="entry name" value="MetI-like"/>
</dbReference>
<dbReference type="CDD" id="cd06261">
    <property type="entry name" value="TM_PBP2"/>
    <property type="match status" value="1"/>
</dbReference>
<dbReference type="PANTHER" id="PTHR43163">
    <property type="entry name" value="DIPEPTIDE TRANSPORT SYSTEM PERMEASE PROTEIN DPPB-RELATED"/>
    <property type="match status" value="1"/>
</dbReference>
<keyword evidence="9" id="KW-1185">Reference proteome</keyword>
<dbReference type="EMBL" id="CP039712">
    <property type="protein sequence ID" value="QCI87144.1"/>
    <property type="molecule type" value="Genomic_DNA"/>
</dbReference>
<keyword evidence="5 7" id="KW-1133">Transmembrane helix</keyword>
<dbReference type="InterPro" id="IPR035906">
    <property type="entry name" value="MetI-like_sf"/>
</dbReference>
<proteinExistence type="inferred from homology"/>
<dbReference type="Pfam" id="PF19300">
    <property type="entry name" value="BPD_transp_1_N"/>
    <property type="match status" value="1"/>
</dbReference>
<comment type="similarity">
    <text evidence="7">Belongs to the binding-protein-dependent transport system permease family.</text>
</comment>
<keyword evidence="3" id="KW-1003">Cell membrane</keyword>
<dbReference type="Gene3D" id="1.10.3720.10">
    <property type="entry name" value="MetI-like"/>
    <property type="match status" value="1"/>
</dbReference>
<comment type="subcellular location">
    <subcellularLocation>
        <location evidence="1 7">Cell membrane</location>
        <topology evidence="1 7">Multi-pass membrane protein</topology>
    </subcellularLocation>
</comment>
<dbReference type="RefSeq" id="WP_136953966.1">
    <property type="nucleotide sequence ID" value="NZ_CP039712.1"/>
</dbReference>
<dbReference type="PROSITE" id="PS50928">
    <property type="entry name" value="ABC_TM1"/>
    <property type="match status" value="1"/>
</dbReference>
<dbReference type="KEGG" id="vao:FA707_09475"/>
<dbReference type="Pfam" id="PF00528">
    <property type="entry name" value="BPD_transp_1"/>
    <property type="match status" value="1"/>
</dbReference>
<evidence type="ECO:0000256" key="1">
    <source>
        <dbReference type="ARBA" id="ARBA00004651"/>
    </source>
</evidence>
<name>A0A4D7CUZ8_9ENTE</name>
<evidence type="ECO:0000256" key="7">
    <source>
        <dbReference type="RuleBase" id="RU363032"/>
    </source>
</evidence>
<keyword evidence="6 7" id="KW-0472">Membrane</keyword>
<feature type="transmembrane region" description="Helical" evidence="7">
    <location>
        <begin position="179"/>
        <end position="198"/>
    </location>
</feature>
<dbReference type="GO" id="GO:0055085">
    <property type="term" value="P:transmembrane transport"/>
    <property type="evidence" value="ECO:0007669"/>
    <property type="project" value="InterPro"/>
</dbReference>
<evidence type="ECO:0000313" key="9">
    <source>
        <dbReference type="Proteomes" id="UP000298615"/>
    </source>
</evidence>
<keyword evidence="2 7" id="KW-0813">Transport</keyword>
<evidence type="ECO:0000256" key="3">
    <source>
        <dbReference type="ARBA" id="ARBA00022475"/>
    </source>
</evidence>
<feature type="transmembrane region" description="Helical" evidence="7">
    <location>
        <begin position="12"/>
        <end position="32"/>
    </location>
</feature>
<feature type="transmembrane region" description="Helical" evidence="7">
    <location>
        <begin position="283"/>
        <end position="306"/>
    </location>
</feature>